<name>A0ABR0U6J2_REHGL</name>
<dbReference type="InterPro" id="IPR001810">
    <property type="entry name" value="F-box_dom"/>
</dbReference>
<evidence type="ECO:0008006" key="5">
    <source>
        <dbReference type="Google" id="ProtNLM"/>
    </source>
</evidence>
<dbReference type="PANTHER" id="PTHR35546">
    <property type="entry name" value="F-BOX PROTEIN INTERACTION DOMAIN PROTEIN-RELATED"/>
    <property type="match status" value="1"/>
</dbReference>
<dbReference type="InterPro" id="IPR011043">
    <property type="entry name" value="Gal_Oxase/kelch_b-propeller"/>
</dbReference>
<dbReference type="InterPro" id="IPR055290">
    <property type="entry name" value="At3g26010-like"/>
</dbReference>
<dbReference type="Pfam" id="PF00646">
    <property type="entry name" value="F-box"/>
    <property type="match status" value="1"/>
</dbReference>
<keyword evidence="4" id="KW-1185">Reference proteome</keyword>
<dbReference type="NCBIfam" id="TIGR01640">
    <property type="entry name" value="F_box_assoc_1"/>
    <property type="match status" value="1"/>
</dbReference>
<dbReference type="InterPro" id="IPR006527">
    <property type="entry name" value="F-box-assoc_dom_typ1"/>
</dbReference>
<evidence type="ECO:0000259" key="2">
    <source>
        <dbReference type="Pfam" id="PF07734"/>
    </source>
</evidence>
<sequence>MKLSSKLLDVADNDDEKTSAQIVASIDDLLIQIFLCLPIKSLIRFTLVSVQWCSIISSHRFCVLRNPSPNPADGLIFECPRFGYQSTPHIYNSNSHILFLNKSIMSSPFRKINSAHDPWRRSVEILHSCNGLLVCGCMRDPFDRKYYIYNPTTKQYSKLPQIQPDRAVSKTICGMFLAFDPSKSPDYKVVCVSELGDWYDPRFQFEVYSSETGSWRNQGKPFTADVDFKDGVYWNGAVHWISFNNTGKSIYFNPDDHDDQILPKLMPTPPILGGLDCMRRRYFGESCDHLHYIDFYVCRMRNVELDEFNNVVGRRTFFSEYEFNVYEMKRDYSEWFVKYKVDLSDVVSKRDRVFSICTVVRCKKDEDSFIVLGMKRKIIRYNLGYKTFENIYEFHGYENHLLYHVETVPMFQYIESLYSV</sequence>
<evidence type="ECO:0000259" key="1">
    <source>
        <dbReference type="Pfam" id="PF00646"/>
    </source>
</evidence>
<dbReference type="Proteomes" id="UP001318860">
    <property type="component" value="Unassembled WGS sequence"/>
</dbReference>
<dbReference type="InterPro" id="IPR036047">
    <property type="entry name" value="F-box-like_dom_sf"/>
</dbReference>
<dbReference type="PANTHER" id="PTHR35546:SF134">
    <property type="entry name" value="F-BOX ASSOCIATED DOMAIN-CONTAINING PROTEIN"/>
    <property type="match status" value="1"/>
</dbReference>
<organism evidence="3 4">
    <name type="scientific">Rehmannia glutinosa</name>
    <name type="common">Chinese foxglove</name>
    <dbReference type="NCBI Taxonomy" id="99300"/>
    <lineage>
        <taxon>Eukaryota</taxon>
        <taxon>Viridiplantae</taxon>
        <taxon>Streptophyta</taxon>
        <taxon>Embryophyta</taxon>
        <taxon>Tracheophyta</taxon>
        <taxon>Spermatophyta</taxon>
        <taxon>Magnoliopsida</taxon>
        <taxon>eudicotyledons</taxon>
        <taxon>Gunneridae</taxon>
        <taxon>Pentapetalae</taxon>
        <taxon>asterids</taxon>
        <taxon>lamiids</taxon>
        <taxon>Lamiales</taxon>
        <taxon>Orobanchaceae</taxon>
        <taxon>Rehmannieae</taxon>
        <taxon>Rehmannia</taxon>
    </lineage>
</organism>
<feature type="domain" description="F-box associated beta-propeller type 1" evidence="2">
    <location>
        <begin position="120"/>
        <end position="245"/>
    </location>
</feature>
<dbReference type="InterPro" id="IPR017451">
    <property type="entry name" value="F-box-assoc_interact_dom"/>
</dbReference>
<evidence type="ECO:0000313" key="3">
    <source>
        <dbReference type="EMBL" id="KAK6117901.1"/>
    </source>
</evidence>
<dbReference type="Pfam" id="PF07734">
    <property type="entry name" value="FBA_1"/>
    <property type="match status" value="1"/>
</dbReference>
<reference evidence="3 4" key="1">
    <citation type="journal article" date="2021" name="Comput. Struct. Biotechnol. J.">
        <title>De novo genome assembly of the potent medicinal plant Rehmannia glutinosa using nanopore technology.</title>
        <authorList>
            <person name="Ma L."/>
            <person name="Dong C."/>
            <person name="Song C."/>
            <person name="Wang X."/>
            <person name="Zheng X."/>
            <person name="Niu Y."/>
            <person name="Chen S."/>
            <person name="Feng W."/>
        </authorList>
    </citation>
    <scope>NUCLEOTIDE SEQUENCE [LARGE SCALE GENOMIC DNA]</scope>
    <source>
        <strain evidence="3">DH-2019</strain>
    </source>
</reference>
<dbReference type="EMBL" id="JABTTQ020003394">
    <property type="protein sequence ID" value="KAK6117901.1"/>
    <property type="molecule type" value="Genomic_DNA"/>
</dbReference>
<gene>
    <name evidence="3" type="ORF">DH2020_048358</name>
</gene>
<protein>
    <recommendedName>
        <fullName evidence="5">F-box protein</fullName>
    </recommendedName>
</protein>
<proteinExistence type="predicted"/>
<evidence type="ECO:0000313" key="4">
    <source>
        <dbReference type="Proteomes" id="UP001318860"/>
    </source>
</evidence>
<dbReference type="Gene3D" id="1.20.1280.50">
    <property type="match status" value="1"/>
</dbReference>
<accession>A0ABR0U6J2</accession>
<dbReference type="SUPFAM" id="SSF50965">
    <property type="entry name" value="Galactose oxidase, central domain"/>
    <property type="match status" value="1"/>
</dbReference>
<feature type="domain" description="F-box" evidence="1">
    <location>
        <begin position="27"/>
        <end position="62"/>
    </location>
</feature>
<comment type="caution">
    <text evidence="3">The sequence shown here is derived from an EMBL/GenBank/DDBJ whole genome shotgun (WGS) entry which is preliminary data.</text>
</comment>
<dbReference type="SUPFAM" id="SSF81383">
    <property type="entry name" value="F-box domain"/>
    <property type="match status" value="1"/>
</dbReference>